<proteinExistence type="predicted"/>
<evidence type="ECO:0000313" key="3">
    <source>
        <dbReference type="Proteomes" id="UP001443914"/>
    </source>
</evidence>
<keyword evidence="3" id="KW-1185">Reference proteome</keyword>
<accession>A0AAW1HJB6</accession>
<dbReference type="PANTHER" id="PTHR34710">
    <property type="entry name" value="OS03G0834100 PROTEIN"/>
    <property type="match status" value="1"/>
</dbReference>
<protein>
    <recommendedName>
        <fullName evidence="1">DUF3615 domain-containing protein</fullName>
    </recommendedName>
</protein>
<dbReference type="Pfam" id="PF12274">
    <property type="entry name" value="DUF3615"/>
    <property type="match status" value="1"/>
</dbReference>
<gene>
    <name evidence="2" type="ORF">RND81_11G040200</name>
</gene>
<dbReference type="InterPro" id="IPR022059">
    <property type="entry name" value="DUF3615"/>
</dbReference>
<dbReference type="AlphaFoldDB" id="A0AAW1HJB6"/>
<sequence>MEQVIYDTQRLSFGDAPEGHLLRRDRLGADEIIHKLANTQLAENLSSNISGATTTAVEQSYCSFESFGLDLEELEATLWRELACAALEEYHNTRGIKLEIVGEVWSTVFFQGYFCCFHLDFEADDGTGTKKIFAEVFRHDNGDCKVNFCDIMDPDNPDPVKGCPHCSSRVLHPKGMTWPRSYC</sequence>
<evidence type="ECO:0000259" key="1">
    <source>
        <dbReference type="Pfam" id="PF12274"/>
    </source>
</evidence>
<reference evidence="2" key="1">
    <citation type="submission" date="2024-03" db="EMBL/GenBank/DDBJ databases">
        <title>WGS assembly of Saponaria officinalis var. Norfolk2.</title>
        <authorList>
            <person name="Jenkins J."/>
            <person name="Shu S."/>
            <person name="Grimwood J."/>
            <person name="Barry K."/>
            <person name="Goodstein D."/>
            <person name="Schmutz J."/>
            <person name="Leebens-Mack J."/>
            <person name="Osbourn A."/>
        </authorList>
    </citation>
    <scope>NUCLEOTIDE SEQUENCE [LARGE SCALE GENOMIC DNA]</scope>
    <source>
        <strain evidence="2">JIC</strain>
    </source>
</reference>
<organism evidence="2 3">
    <name type="scientific">Saponaria officinalis</name>
    <name type="common">Common soapwort</name>
    <name type="synonym">Lychnis saponaria</name>
    <dbReference type="NCBI Taxonomy" id="3572"/>
    <lineage>
        <taxon>Eukaryota</taxon>
        <taxon>Viridiplantae</taxon>
        <taxon>Streptophyta</taxon>
        <taxon>Embryophyta</taxon>
        <taxon>Tracheophyta</taxon>
        <taxon>Spermatophyta</taxon>
        <taxon>Magnoliopsida</taxon>
        <taxon>eudicotyledons</taxon>
        <taxon>Gunneridae</taxon>
        <taxon>Pentapetalae</taxon>
        <taxon>Caryophyllales</taxon>
        <taxon>Caryophyllaceae</taxon>
        <taxon>Caryophylleae</taxon>
        <taxon>Saponaria</taxon>
    </lineage>
</organism>
<dbReference type="Proteomes" id="UP001443914">
    <property type="component" value="Unassembled WGS sequence"/>
</dbReference>
<evidence type="ECO:0000313" key="2">
    <source>
        <dbReference type="EMBL" id="KAK9675904.1"/>
    </source>
</evidence>
<name>A0AAW1HJB6_SAPOF</name>
<feature type="domain" description="DUF3615" evidence="1">
    <location>
        <begin position="85"/>
        <end position="173"/>
    </location>
</feature>
<dbReference type="PANTHER" id="PTHR34710:SF20">
    <property type="entry name" value="OS10G0550200 PROTEIN"/>
    <property type="match status" value="1"/>
</dbReference>
<dbReference type="EMBL" id="JBDFQZ010000011">
    <property type="protein sequence ID" value="KAK9675904.1"/>
    <property type="molecule type" value="Genomic_DNA"/>
</dbReference>
<comment type="caution">
    <text evidence="2">The sequence shown here is derived from an EMBL/GenBank/DDBJ whole genome shotgun (WGS) entry which is preliminary data.</text>
</comment>